<dbReference type="InterPro" id="IPR012902">
    <property type="entry name" value="N_methyl_site"/>
</dbReference>
<dbReference type="InterPro" id="IPR045584">
    <property type="entry name" value="Pilin-like"/>
</dbReference>
<dbReference type="Gene3D" id="3.30.700.10">
    <property type="entry name" value="Glycoprotein, Type 4 Pilin"/>
    <property type="match status" value="1"/>
</dbReference>
<dbReference type="PANTHER" id="PTHR30093:SF2">
    <property type="entry name" value="TYPE II SECRETION SYSTEM PROTEIN H"/>
    <property type="match status" value="1"/>
</dbReference>
<reference evidence="2 3" key="1">
    <citation type="submission" date="2023-03" db="EMBL/GenBank/DDBJ databases">
        <title>Paludisphaera mucosa sp. nov. a novel planctomycete from northern fen.</title>
        <authorList>
            <person name="Ivanova A."/>
        </authorList>
    </citation>
    <scope>NUCLEOTIDE SEQUENCE [LARGE SCALE GENOMIC DNA]</scope>
    <source>
        <strain evidence="2 3">Pla2</strain>
    </source>
</reference>
<dbReference type="Proteomes" id="UP001216907">
    <property type="component" value="Unassembled WGS sequence"/>
</dbReference>
<keyword evidence="3" id="KW-1185">Reference proteome</keyword>
<dbReference type="RefSeq" id="WP_277860205.1">
    <property type="nucleotide sequence ID" value="NZ_JARRAG010000001.1"/>
</dbReference>
<evidence type="ECO:0000313" key="3">
    <source>
        <dbReference type="Proteomes" id="UP001216907"/>
    </source>
</evidence>
<dbReference type="Pfam" id="PF07963">
    <property type="entry name" value="N_methyl"/>
    <property type="match status" value="1"/>
</dbReference>
<dbReference type="InterPro" id="IPR027558">
    <property type="entry name" value="Pre_pil_HX9DG_C"/>
</dbReference>
<dbReference type="EMBL" id="JARRAG010000001">
    <property type="protein sequence ID" value="MDG3003859.1"/>
    <property type="molecule type" value="Genomic_DNA"/>
</dbReference>
<evidence type="ECO:0000259" key="1">
    <source>
        <dbReference type="Pfam" id="PF07596"/>
    </source>
</evidence>
<dbReference type="Pfam" id="PF07596">
    <property type="entry name" value="SBP_bac_10"/>
    <property type="match status" value="1"/>
</dbReference>
<dbReference type="SUPFAM" id="SSF54523">
    <property type="entry name" value="Pili subunits"/>
    <property type="match status" value="1"/>
</dbReference>
<organism evidence="2 3">
    <name type="scientific">Paludisphaera mucosa</name>
    <dbReference type="NCBI Taxonomy" id="3030827"/>
    <lineage>
        <taxon>Bacteria</taxon>
        <taxon>Pseudomonadati</taxon>
        <taxon>Planctomycetota</taxon>
        <taxon>Planctomycetia</taxon>
        <taxon>Isosphaerales</taxon>
        <taxon>Isosphaeraceae</taxon>
        <taxon>Paludisphaera</taxon>
    </lineage>
</organism>
<evidence type="ECO:0000313" key="2">
    <source>
        <dbReference type="EMBL" id="MDG3003859.1"/>
    </source>
</evidence>
<dbReference type="PANTHER" id="PTHR30093">
    <property type="entry name" value="GENERAL SECRETION PATHWAY PROTEIN G"/>
    <property type="match status" value="1"/>
</dbReference>
<protein>
    <submittedName>
        <fullName evidence="2">DUF1559 domain-containing protein</fullName>
    </submittedName>
</protein>
<proteinExistence type="predicted"/>
<dbReference type="PROSITE" id="PS00409">
    <property type="entry name" value="PROKAR_NTER_METHYL"/>
    <property type="match status" value="1"/>
</dbReference>
<name>A0ABT6F8V3_9BACT</name>
<sequence length="345" mass="37024">MNGRIRAGFTLIELLVVLFIIAVLLALLLPAVQSARETARRLKCTSHLKQMGLAIHNYESSWGVLPPPVLLAAGARSASISKGWSAHARLLPVLEQGGLFDAVNFGLTFENASNATVAGTYVEVFNCPTETNYPTQDGLADFPTLPTAAASNYAVCSGDWYVWGGFGAGTNRSAFTPNRIPRTAEFSDGLSGTILMSEVRTRQYQITECGGQLVTRYPEQVPGTDIPLERRMLVRDESYCTPWTSGHSLWAAGGVDQTGFTTAEPPNAPLVSDFSRGNESDIIGTREWLGGPTYAVVVARSHHPGGVNTLFGDGSVHFIKDTIDPSIWRALGTKASGEIVDSAGY</sequence>
<accession>A0ABT6F8V3</accession>
<gene>
    <name evidence="2" type="ORF">PZE19_08755</name>
</gene>
<feature type="domain" description="DUF1559" evidence="1">
    <location>
        <begin position="33"/>
        <end position="325"/>
    </location>
</feature>
<dbReference type="NCBIfam" id="TIGR02532">
    <property type="entry name" value="IV_pilin_GFxxxE"/>
    <property type="match status" value="1"/>
</dbReference>
<dbReference type="NCBIfam" id="TIGR04294">
    <property type="entry name" value="pre_pil_HX9DG"/>
    <property type="match status" value="1"/>
</dbReference>
<comment type="caution">
    <text evidence="2">The sequence shown here is derived from an EMBL/GenBank/DDBJ whole genome shotgun (WGS) entry which is preliminary data.</text>
</comment>
<dbReference type="InterPro" id="IPR011453">
    <property type="entry name" value="DUF1559"/>
</dbReference>